<reference evidence="2" key="1">
    <citation type="submission" date="2021-06" db="EMBL/GenBank/DDBJ databases">
        <authorList>
            <person name="Kallberg Y."/>
            <person name="Tangrot J."/>
            <person name="Rosling A."/>
        </authorList>
    </citation>
    <scope>NUCLEOTIDE SEQUENCE</scope>
    <source>
        <strain evidence="2">MT106</strain>
    </source>
</reference>
<keyword evidence="3" id="KW-1185">Reference proteome</keyword>
<evidence type="ECO:0000256" key="1">
    <source>
        <dbReference type="SAM" id="MobiDB-lite"/>
    </source>
</evidence>
<organism evidence="2 3">
    <name type="scientific">Ambispora gerdemannii</name>
    <dbReference type="NCBI Taxonomy" id="144530"/>
    <lineage>
        <taxon>Eukaryota</taxon>
        <taxon>Fungi</taxon>
        <taxon>Fungi incertae sedis</taxon>
        <taxon>Mucoromycota</taxon>
        <taxon>Glomeromycotina</taxon>
        <taxon>Glomeromycetes</taxon>
        <taxon>Archaeosporales</taxon>
        <taxon>Ambisporaceae</taxon>
        <taxon>Ambispora</taxon>
    </lineage>
</organism>
<dbReference type="EMBL" id="CAJVPL010001488">
    <property type="protein sequence ID" value="CAG8573494.1"/>
    <property type="molecule type" value="Genomic_DNA"/>
</dbReference>
<dbReference type="Proteomes" id="UP000789831">
    <property type="component" value="Unassembled WGS sequence"/>
</dbReference>
<dbReference type="AlphaFoldDB" id="A0A9N9BRP2"/>
<feature type="region of interest" description="Disordered" evidence="1">
    <location>
        <begin position="37"/>
        <end position="74"/>
    </location>
</feature>
<feature type="compositionally biased region" description="Low complexity" evidence="1">
    <location>
        <begin position="37"/>
        <end position="54"/>
    </location>
</feature>
<sequence length="125" mass="14575">MSQILRPFTRSINNNHHTRASISSQIQQNNSNIRHSLFTQTQQQQNQQPSLPNQMPAQRLSVPNIQPNPNIQQPQTQMNTYRYYDDMSNQFVNGEIVTNRQEQYFGSFNGLDEESTSTILENAYR</sequence>
<feature type="compositionally biased region" description="Low complexity" evidence="1">
    <location>
        <begin position="63"/>
        <end position="74"/>
    </location>
</feature>
<comment type="caution">
    <text evidence="2">The sequence shown here is derived from an EMBL/GenBank/DDBJ whole genome shotgun (WGS) entry which is preliminary data.</text>
</comment>
<protein>
    <submittedName>
        <fullName evidence="2">8855_t:CDS:1</fullName>
    </submittedName>
</protein>
<accession>A0A9N9BRP2</accession>
<evidence type="ECO:0000313" key="3">
    <source>
        <dbReference type="Proteomes" id="UP000789831"/>
    </source>
</evidence>
<proteinExistence type="predicted"/>
<gene>
    <name evidence="2" type="ORF">AGERDE_LOCUS7757</name>
</gene>
<name>A0A9N9BRP2_9GLOM</name>
<evidence type="ECO:0000313" key="2">
    <source>
        <dbReference type="EMBL" id="CAG8573494.1"/>
    </source>
</evidence>